<dbReference type="Pfam" id="PF14014">
    <property type="entry name" value="DUF4230"/>
    <property type="match status" value="1"/>
</dbReference>
<dbReference type="AlphaFoldDB" id="A0A1N6D2H0"/>
<accession>A0A1N6D2H0</accession>
<proteinExistence type="predicted"/>
<dbReference type="EMBL" id="FSRA01000001">
    <property type="protein sequence ID" value="SIN64903.1"/>
    <property type="molecule type" value="Genomic_DNA"/>
</dbReference>
<dbReference type="Proteomes" id="UP000185003">
    <property type="component" value="Unassembled WGS sequence"/>
</dbReference>
<gene>
    <name evidence="2" type="ORF">SAMN04488055_0141</name>
</gene>
<keyword evidence="1" id="KW-1133">Transmembrane helix</keyword>
<protein>
    <recommendedName>
        <fullName evidence="4">DUF4230 domain-containing protein</fullName>
    </recommendedName>
</protein>
<dbReference type="InterPro" id="IPR025324">
    <property type="entry name" value="DUF4230"/>
</dbReference>
<dbReference type="RefSeq" id="WP_074237261.1">
    <property type="nucleotide sequence ID" value="NZ_FSRA01000001.1"/>
</dbReference>
<name>A0A1N6D2H0_9BACT</name>
<evidence type="ECO:0000313" key="2">
    <source>
        <dbReference type="EMBL" id="SIN64903.1"/>
    </source>
</evidence>
<keyword evidence="1" id="KW-0812">Transmembrane</keyword>
<dbReference type="OrthoDB" id="658690at2"/>
<keyword evidence="3" id="KW-1185">Reference proteome</keyword>
<evidence type="ECO:0000256" key="1">
    <source>
        <dbReference type="SAM" id="Phobius"/>
    </source>
</evidence>
<reference evidence="3" key="1">
    <citation type="submission" date="2016-11" db="EMBL/GenBank/DDBJ databases">
        <authorList>
            <person name="Varghese N."/>
            <person name="Submissions S."/>
        </authorList>
    </citation>
    <scope>NUCLEOTIDE SEQUENCE [LARGE SCALE GENOMIC DNA]</scope>
    <source>
        <strain evidence="3">DSM 24787</strain>
    </source>
</reference>
<organism evidence="2 3">
    <name type="scientific">Chitinophaga niabensis</name>
    <dbReference type="NCBI Taxonomy" id="536979"/>
    <lineage>
        <taxon>Bacteria</taxon>
        <taxon>Pseudomonadati</taxon>
        <taxon>Bacteroidota</taxon>
        <taxon>Chitinophagia</taxon>
        <taxon>Chitinophagales</taxon>
        <taxon>Chitinophagaceae</taxon>
        <taxon>Chitinophaga</taxon>
    </lineage>
</organism>
<dbReference type="STRING" id="536979.SAMN04488055_0141"/>
<keyword evidence="1" id="KW-0472">Membrane</keyword>
<sequence>MKKIIQWIVVILLIVFIFWLGQWFGSKKVNQSILSNSLIVREIAELASLEVQGNASIKRSNVDNSGGWWDNLSKVLAENTVWVTVPYTAKYGVNIDDKNFTVTLKEKRVVIQLPAPALLSYELRLNQMETANKKGWLMFSDDETYTDVQKKLYETSREQLKQNNIYIEQSKEKIRQIIGNYYKPLGYEVEVKFGNEPGKVLKLD</sequence>
<evidence type="ECO:0000313" key="3">
    <source>
        <dbReference type="Proteomes" id="UP000185003"/>
    </source>
</evidence>
<evidence type="ECO:0008006" key="4">
    <source>
        <dbReference type="Google" id="ProtNLM"/>
    </source>
</evidence>
<feature type="transmembrane region" description="Helical" evidence="1">
    <location>
        <begin position="7"/>
        <end position="25"/>
    </location>
</feature>